<dbReference type="EMBL" id="JAINUG010000298">
    <property type="protein sequence ID" value="KAJ8383250.1"/>
    <property type="molecule type" value="Genomic_DNA"/>
</dbReference>
<keyword evidence="2" id="KW-1185">Reference proteome</keyword>
<sequence>MHFASLQVWGAGDSPGSCSCSSADTWAVTTEPPPLPTPPSHSCQVKNFPLHMPTNSAEVTWLYNSEGNVLSELNKASSNTAFE</sequence>
<dbReference type="AlphaFoldDB" id="A0AAD7W4P3"/>
<reference evidence="1" key="1">
    <citation type="journal article" date="2023" name="Science">
        <title>Genome structures resolve the early diversification of teleost fishes.</title>
        <authorList>
            <person name="Parey E."/>
            <person name="Louis A."/>
            <person name="Montfort J."/>
            <person name="Bouchez O."/>
            <person name="Roques C."/>
            <person name="Iampietro C."/>
            <person name="Lluch J."/>
            <person name="Castinel A."/>
            <person name="Donnadieu C."/>
            <person name="Desvignes T."/>
            <person name="Floi Bucao C."/>
            <person name="Jouanno E."/>
            <person name="Wen M."/>
            <person name="Mejri S."/>
            <person name="Dirks R."/>
            <person name="Jansen H."/>
            <person name="Henkel C."/>
            <person name="Chen W.J."/>
            <person name="Zahm M."/>
            <person name="Cabau C."/>
            <person name="Klopp C."/>
            <person name="Thompson A.W."/>
            <person name="Robinson-Rechavi M."/>
            <person name="Braasch I."/>
            <person name="Lecointre G."/>
            <person name="Bobe J."/>
            <person name="Postlethwait J.H."/>
            <person name="Berthelot C."/>
            <person name="Roest Crollius H."/>
            <person name="Guiguen Y."/>
        </authorList>
    </citation>
    <scope>NUCLEOTIDE SEQUENCE</scope>
    <source>
        <strain evidence="1">NC1722</strain>
    </source>
</reference>
<gene>
    <name evidence="1" type="ORF">AAFF_G00222630</name>
</gene>
<proteinExistence type="predicted"/>
<organism evidence="1 2">
    <name type="scientific">Aldrovandia affinis</name>
    <dbReference type="NCBI Taxonomy" id="143900"/>
    <lineage>
        <taxon>Eukaryota</taxon>
        <taxon>Metazoa</taxon>
        <taxon>Chordata</taxon>
        <taxon>Craniata</taxon>
        <taxon>Vertebrata</taxon>
        <taxon>Euteleostomi</taxon>
        <taxon>Actinopterygii</taxon>
        <taxon>Neopterygii</taxon>
        <taxon>Teleostei</taxon>
        <taxon>Notacanthiformes</taxon>
        <taxon>Halosauridae</taxon>
        <taxon>Aldrovandia</taxon>
    </lineage>
</organism>
<comment type="caution">
    <text evidence="1">The sequence shown here is derived from an EMBL/GenBank/DDBJ whole genome shotgun (WGS) entry which is preliminary data.</text>
</comment>
<name>A0AAD7W4P3_9TELE</name>
<evidence type="ECO:0000313" key="2">
    <source>
        <dbReference type="Proteomes" id="UP001221898"/>
    </source>
</evidence>
<dbReference type="Proteomes" id="UP001221898">
    <property type="component" value="Unassembled WGS sequence"/>
</dbReference>
<evidence type="ECO:0000313" key="1">
    <source>
        <dbReference type="EMBL" id="KAJ8383250.1"/>
    </source>
</evidence>
<accession>A0AAD7W4P3</accession>
<protein>
    <submittedName>
        <fullName evidence="1">Uncharacterized protein</fullName>
    </submittedName>
</protein>